<evidence type="ECO:0000256" key="1">
    <source>
        <dbReference type="SAM" id="MobiDB-lite"/>
    </source>
</evidence>
<sequence>MSMKTEITIQCALPCAKQMNRAAQSARFRSADCGARGEVRGARGAGRGDIVVLVFYTVRNYNALHSSTRASRPRPRPPPTAPTPATGLCRRICLCLLYNAQVKEQAGTEARRRRRPVDC</sequence>
<dbReference type="Proteomes" id="UP000053268">
    <property type="component" value="Unassembled WGS sequence"/>
</dbReference>
<dbReference type="EMBL" id="KQ459604">
    <property type="protein sequence ID" value="KPI92057.1"/>
    <property type="molecule type" value="Genomic_DNA"/>
</dbReference>
<keyword evidence="3" id="KW-1185">Reference proteome</keyword>
<protein>
    <submittedName>
        <fullName evidence="2">Uncharacterized protein</fullName>
    </submittedName>
</protein>
<evidence type="ECO:0000313" key="3">
    <source>
        <dbReference type="Proteomes" id="UP000053268"/>
    </source>
</evidence>
<reference evidence="2 3" key="1">
    <citation type="journal article" date="2015" name="Nat. Commun.">
        <title>Outbred genome sequencing and CRISPR/Cas9 gene editing in butterflies.</title>
        <authorList>
            <person name="Li X."/>
            <person name="Fan D."/>
            <person name="Zhang W."/>
            <person name="Liu G."/>
            <person name="Zhang L."/>
            <person name="Zhao L."/>
            <person name="Fang X."/>
            <person name="Chen L."/>
            <person name="Dong Y."/>
            <person name="Chen Y."/>
            <person name="Ding Y."/>
            <person name="Zhao R."/>
            <person name="Feng M."/>
            <person name="Zhu Y."/>
            <person name="Feng Y."/>
            <person name="Jiang X."/>
            <person name="Zhu D."/>
            <person name="Xiang H."/>
            <person name="Feng X."/>
            <person name="Li S."/>
            <person name="Wang J."/>
            <person name="Zhang G."/>
            <person name="Kronforst M.R."/>
            <person name="Wang W."/>
        </authorList>
    </citation>
    <scope>NUCLEOTIDE SEQUENCE [LARGE SCALE GENOMIC DNA]</scope>
    <source>
        <strain evidence="2">Ya'a_city_454_Px</strain>
        <tissue evidence="2">Whole body</tissue>
    </source>
</reference>
<gene>
    <name evidence="2" type="ORF">RR46_13278</name>
</gene>
<organism evidence="2 3">
    <name type="scientific">Papilio xuthus</name>
    <name type="common">Asian swallowtail butterfly</name>
    <dbReference type="NCBI Taxonomy" id="66420"/>
    <lineage>
        <taxon>Eukaryota</taxon>
        <taxon>Metazoa</taxon>
        <taxon>Ecdysozoa</taxon>
        <taxon>Arthropoda</taxon>
        <taxon>Hexapoda</taxon>
        <taxon>Insecta</taxon>
        <taxon>Pterygota</taxon>
        <taxon>Neoptera</taxon>
        <taxon>Endopterygota</taxon>
        <taxon>Lepidoptera</taxon>
        <taxon>Glossata</taxon>
        <taxon>Ditrysia</taxon>
        <taxon>Papilionoidea</taxon>
        <taxon>Papilionidae</taxon>
        <taxon>Papilioninae</taxon>
        <taxon>Papilio</taxon>
    </lineage>
</organism>
<dbReference type="AlphaFoldDB" id="A0A194PFJ5"/>
<evidence type="ECO:0000313" key="2">
    <source>
        <dbReference type="EMBL" id="KPI92057.1"/>
    </source>
</evidence>
<name>A0A194PFJ5_PAPXU</name>
<proteinExistence type="predicted"/>
<feature type="region of interest" description="Disordered" evidence="1">
    <location>
        <begin position="66"/>
        <end position="86"/>
    </location>
</feature>
<accession>A0A194PFJ5</accession>